<dbReference type="SUPFAM" id="SSF49503">
    <property type="entry name" value="Cupredoxins"/>
    <property type="match status" value="1"/>
</dbReference>
<keyword evidence="9" id="KW-1185">Reference proteome</keyword>
<keyword evidence="4" id="KW-0186">Copper</keyword>
<dbReference type="InterPro" id="IPR028096">
    <property type="entry name" value="EfeO_Cupredoxin"/>
</dbReference>
<name>A0ABY5DZ91_9ACTN</name>
<evidence type="ECO:0000256" key="1">
    <source>
        <dbReference type="ARBA" id="ARBA00022617"/>
    </source>
</evidence>
<dbReference type="Proteomes" id="UP001056035">
    <property type="component" value="Chromosome"/>
</dbReference>
<dbReference type="PROSITE" id="PS51257">
    <property type="entry name" value="PROKAR_LIPOPROTEIN"/>
    <property type="match status" value="1"/>
</dbReference>
<keyword evidence="2 5" id="KW-0479">Metal-binding</keyword>
<dbReference type="Pfam" id="PF00034">
    <property type="entry name" value="Cytochrom_C"/>
    <property type="match status" value="1"/>
</dbReference>
<dbReference type="InterPro" id="IPR008972">
    <property type="entry name" value="Cupredoxin"/>
</dbReference>
<dbReference type="PROSITE" id="PS00196">
    <property type="entry name" value="COPPER_BLUE"/>
    <property type="match status" value="1"/>
</dbReference>
<feature type="chain" id="PRO_5045386077" evidence="6">
    <location>
        <begin position="26"/>
        <end position="237"/>
    </location>
</feature>
<feature type="signal peptide" evidence="6">
    <location>
        <begin position="1"/>
        <end position="25"/>
    </location>
</feature>
<sequence length="237" mass="23756">MRGKPIAVSSIMVAAALAASGCSVSDNNPNLIAGKQLFVSKCGSCHTLARAGSKGNVGPNLDEAFQRAKVDGLGDDAIRGVVKKQIEYPSRPGYAGQGIMPAKLVTGDDAANIAAYVAASVGKKGQDTGLLATAVKAPGSGKPAVAAGGVLKIDADPSGQLAYTETKASAPAGPITIELDNTSGVPHNIAIAGVGKSPVIPKGKSVFKATLKPGTYTYFCEVPGHEAAGMKGTLTVK</sequence>
<evidence type="ECO:0000313" key="9">
    <source>
        <dbReference type="Proteomes" id="UP001056035"/>
    </source>
</evidence>
<reference evidence="8 9" key="1">
    <citation type="submission" date="2022-06" db="EMBL/GenBank/DDBJ databases">
        <title>Paraconexibacter antarcticus.</title>
        <authorList>
            <person name="Kim C.S."/>
        </authorList>
    </citation>
    <scope>NUCLEOTIDE SEQUENCE [LARGE SCALE GENOMIC DNA]</scope>
    <source>
        <strain evidence="8 9">02-257</strain>
    </source>
</reference>
<keyword evidence="6" id="KW-0732">Signal</keyword>
<proteinExistence type="predicted"/>
<organism evidence="8 9">
    <name type="scientific">Paraconexibacter antarcticus</name>
    <dbReference type="NCBI Taxonomy" id="2949664"/>
    <lineage>
        <taxon>Bacteria</taxon>
        <taxon>Bacillati</taxon>
        <taxon>Actinomycetota</taxon>
        <taxon>Thermoleophilia</taxon>
        <taxon>Solirubrobacterales</taxon>
        <taxon>Paraconexibacteraceae</taxon>
        <taxon>Paraconexibacter</taxon>
    </lineage>
</organism>
<dbReference type="InterPro" id="IPR028871">
    <property type="entry name" value="BlueCu_1_BS"/>
</dbReference>
<gene>
    <name evidence="8" type="ORF">NBH00_12520</name>
</gene>
<evidence type="ECO:0000256" key="4">
    <source>
        <dbReference type="ARBA" id="ARBA00023008"/>
    </source>
</evidence>
<dbReference type="Pfam" id="PF13473">
    <property type="entry name" value="Cupredoxin_1"/>
    <property type="match status" value="1"/>
</dbReference>
<evidence type="ECO:0000256" key="5">
    <source>
        <dbReference type="PROSITE-ProRule" id="PRU00433"/>
    </source>
</evidence>
<dbReference type="EMBL" id="CP098502">
    <property type="protein sequence ID" value="UTI67001.1"/>
    <property type="molecule type" value="Genomic_DNA"/>
</dbReference>
<dbReference type="InterPro" id="IPR036909">
    <property type="entry name" value="Cyt_c-like_dom_sf"/>
</dbReference>
<dbReference type="PROSITE" id="PS00079">
    <property type="entry name" value="MULTICOPPER_OXIDASE1"/>
    <property type="match status" value="1"/>
</dbReference>
<dbReference type="PANTHER" id="PTHR38439:SF3">
    <property type="entry name" value="COPPER-RESISTANT CUPROPROTEIN COPI"/>
    <property type="match status" value="1"/>
</dbReference>
<protein>
    <submittedName>
        <fullName evidence="8">C-type cytochrome</fullName>
    </submittedName>
</protein>
<dbReference type="Gene3D" id="1.10.760.10">
    <property type="entry name" value="Cytochrome c-like domain"/>
    <property type="match status" value="1"/>
</dbReference>
<dbReference type="Gene3D" id="2.60.40.420">
    <property type="entry name" value="Cupredoxins - blue copper proteins"/>
    <property type="match status" value="1"/>
</dbReference>
<dbReference type="InterPro" id="IPR033138">
    <property type="entry name" value="Cu_oxidase_CS"/>
</dbReference>
<dbReference type="PROSITE" id="PS51007">
    <property type="entry name" value="CYTC"/>
    <property type="match status" value="1"/>
</dbReference>
<evidence type="ECO:0000256" key="6">
    <source>
        <dbReference type="SAM" id="SignalP"/>
    </source>
</evidence>
<accession>A0ABY5DZ91</accession>
<evidence type="ECO:0000313" key="8">
    <source>
        <dbReference type="EMBL" id="UTI67001.1"/>
    </source>
</evidence>
<evidence type="ECO:0000259" key="7">
    <source>
        <dbReference type="PROSITE" id="PS51007"/>
    </source>
</evidence>
<dbReference type="RefSeq" id="WP_254573653.1">
    <property type="nucleotide sequence ID" value="NZ_CP098502.1"/>
</dbReference>
<dbReference type="InterPro" id="IPR009056">
    <property type="entry name" value="Cyt_c-like_dom"/>
</dbReference>
<feature type="domain" description="Cytochrome c" evidence="7">
    <location>
        <begin position="29"/>
        <end position="121"/>
    </location>
</feature>
<dbReference type="SUPFAM" id="SSF46626">
    <property type="entry name" value="Cytochrome c"/>
    <property type="match status" value="1"/>
</dbReference>
<dbReference type="PANTHER" id="PTHR38439">
    <property type="entry name" value="AURACYANIN-B"/>
    <property type="match status" value="1"/>
</dbReference>
<dbReference type="InterPro" id="IPR050845">
    <property type="entry name" value="Cu-binding_ET"/>
</dbReference>
<keyword evidence="3 5" id="KW-0408">Iron</keyword>
<evidence type="ECO:0000256" key="3">
    <source>
        <dbReference type="ARBA" id="ARBA00023004"/>
    </source>
</evidence>
<keyword evidence="1 5" id="KW-0349">Heme</keyword>
<evidence type="ECO:0000256" key="2">
    <source>
        <dbReference type="ARBA" id="ARBA00022723"/>
    </source>
</evidence>